<dbReference type="Proteomes" id="UP000198660">
    <property type="component" value="Unassembled WGS sequence"/>
</dbReference>
<accession>A0A1I6RXI1</accession>
<gene>
    <name evidence="1" type="ORF">SAMN05444972_10616</name>
</gene>
<evidence type="ECO:0000313" key="2">
    <source>
        <dbReference type="Proteomes" id="UP000198660"/>
    </source>
</evidence>
<keyword evidence="2" id="KW-1185">Reference proteome</keyword>
<evidence type="ECO:0000313" key="1">
    <source>
        <dbReference type="EMBL" id="SFS69409.1"/>
    </source>
</evidence>
<dbReference type="AlphaFoldDB" id="A0A1I6RXI1"/>
<reference evidence="2" key="1">
    <citation type="submission" date="2016-10" db="EMBL/GenBank/DDBJ databases">
        <authorList>
            <person name="Varghese N."/>
            <person name="Submissions S."/>
        </authorList>
    </citation>
    <scope>NUCLEOTIDE SEQUENCE [LARGE SCALE GENOMIC DNA]</scope>
    <source>
        <strain evidence="2">DSM 45789</strain>
    </source>
</reference>
<proteinExistence type="predicted"/>
<name>A0A1I6RXI1_9BACL</name>
<organism evidence="1 2">
    <name type="scientific">Marininema halotolerans</name>
    <dbReference type="NCBI Taxonomy" id="1155944"/>
    <lineage>
        <taxon>Bacteria</taxon>
        <taxon>Bacillati</taxon>
        <taxon>Bacillota</taxon>
        <taxon>Bacilli</taxon>
        <taxon>Bacillales</taxon>
        <taxon>Thermoactinomycetaceae</taxon>
        <taxon>Marininema</taxon>
    </lineage>
</organism>
<dbReference type="EMBL" id="FPAA01000006">
    <property type="protein sequence ID" value="SFS69409.1"/>
    <property type="molecule type" value="Genomic_DNA"/>
</dbReference>
<dbReference type="RefSeq" id="WP_091836761.1">
    <property type="nucleotide sequence ID" value="NZ_FPAA01000006.1"/>
</dbReference>
<sequence length="67" mass="8000">MNITDSQRQAYFLWKHLCQGEKDLQEAHKNGDVEKLMQLTADCTFWRLEWERLVDQIGLLAIFSEEE</sequence>
<protein>
    <submittedName>
        <fullName evidence="1">Uncharacterized protein</fullName>
    </submittedName>
</protein>